<protein>
    <submittedName>
        <fullName evidence="6">Ribonuclease P protein subunit p20-like</fullName>
    </submittedName>
</protein>
<evidence type="ECO:0000256" key="3">
    <source>
        <dbReference type="ARBA" id="ARBA00023242"/>
    </source>
</evidence>
<dbReference type="GeneID" id="106743977"/>
<feature type="domain" description="DNA/RNA-binding protein Alba-like" evidence="4">
    <location>
        <begin position="9"/>
        <end position="57"/>
    </location>
</feature>
<dbReference type="KEGG" id="dqu:106743977"/>
<dbReference type="GO" id="GO:0000172">
    <property type="term" value="C:ribonuclease MRP complex"/>
    <property type="evidence" value="ECO:0007669"/>
    <property type="project" value="InterPro"/>
</dbReference>
<dbReference type="PANTHER" id="PTHR15314">
    <property type="entry name" value="RIBONUCLEASE P PROTEIN SUBUNIT P20"/>
    <property type="match status" value="1"/>
</dbReference>
<keyword evidence="2" id="KW-0819">tRNA processing</keyword>
<organism evidence="5 6">
    <name type="scientific">Dinoponera quadriceps</name>
    <name type="common">South American ant</name>
    <dbReference type="NCBI Taxonomy" id="609295"/>
    <lineage>
        <taxon>Eukaryota</taxon>
        <taxon>Metazoa</taxon>
        <taxon>Ecdysozoa</taxon>
        <taxon>Arthropoda</taxon>
        <taxon>Hexapoda</taxon>
        <taxon>Insecta</taxon>
        <taxon>Pterygota</taxon>
        <taxon>Neoptera</taxon>
        <taxon>Endopterygota</taxon>
        <taxon>Hymenoptera</taxon>
        <taxon>Apocrita</taxon>
        <taxon>Aculeata</taxon>
        <taxon>Formicoidea</taxon>
        <taxon>Formicidae</taxon>
        <taxon>Ponerinae</taxon>
        <taxon>Ponerini</taxon>
        <taxon>Dinoponera</taxon>
    </lineage>
</organism>
<dbReference type="CTD" id="3772007"/>
<dbReference type="GO" id="GO:0005655">
    <property type="term" value="C:nucleolar ribonuclease P complex"/>
    <property type="evidence" value="ECO:0007669"/>
    <property type="project" value="InterPro"/>
</dbReference>
<dbReference type="GO" id="GO:0001682">
    <property type="term" value="P:tRNA 5'-leader removal"/>
    <property type="evidence" value="ECO:0007669"/>
    <property type="project" value="InterPro"/>
</dbReference>
<reference evidence="6" key="1">
    <citation type="submission" date="2025-08" db="UniProtKB">
        <authorList>
            <consortium name="RefSeq"/>
        </authorList>
    </citation>
    <scope>IDENTIFICATION</scope>
</reference>
<comment type="subcellular location">
    <subcellularLocation>
        <location evidence="1">Nucleus</location>
        <location evidence="1">Nucleolus</location>
    </subcellularLocation>
</comment>
<name>A0A6P3X6E6_DINQU</name>
<dbReference type="SUPFAM" id="SSF82704">
    <property type="entry name" value="AlbA-like"/>
    <property type="match status" value="1"/>
</dbReference>
<evidence type="ECO:0000313" key="5">
    <source>
        <dbReference type="Proteomes" id="UP000515204"/>
    </source>
</evidence>
<evidence type="ECO:0000259" key="4">
    <source>
        <dbReference type="Pfam" id="PF01918"/>
    </source>
</evidence>
<gene>
    <name evidence="6" type="primary">LOC106743977</name>
</gene>
<accession>A0A6P3X6E6</accession>
<evidence type="ECO:0000256" key="1">
    <source>
        <dbReference type="ARBA" id="ARBA00004604"/>
    </source>
</evidence>
<dbReference type="InterPro" id="IPR002775">
    <property type="entry name" value="DNA/RNA-bd_Alba-like"/>
</dbReference>
<keyword evidence="5" id="KW-1185">Reference proteome</keyword>
<evidence type="ECO:0000256" key="2">
    <source>
        <dbReference type="ARBA" id="ARBA00022694"/>
    </source>
</evidence>
<proteinExistence type="predicted"/>
<dbReference type="GO" id="GO:0003676">
    <property type="term" value="F:nucleic acid binding"/>
    <property type="evidence" value="ECO:0007669"/>
    <property type="project" value="InterPro"/>
</dbReference>
<dbReference type="PANTHER" id="PTHR15314:SF1">
    <property type="entry name" value="RIBONUCLEASE P PROTEIN SUBUNIT P20"/>
    <property type="match status" value="1"/>
</dbReference>
<dbReference type="Gene3D" id="3.30.110.20">
    <property type="entry name" value="Alba-like domain"/>
    <property type="match status" value="1"/>
</dbReference>
<sequence>MSRSRFDKNIFVRNTTHFKAYLYKCEKLFDNGAPELIIHGSGTTIYKATSLALQLQKIHCGCLGLDIKTSSMQLESKQDMLDDMDGEVINRQKSAIHIRVFRKIPAAVLRSKN</sequence>
<dbReference type="Proteomes" id="UP000515204">
    <property type="component" value="Unplaced"/>
</dbReference>
<evidence type="ECO:0000313" key="6">
    <source>
        <dbReference type="RefSeq" id="XP_014473825.1"/>
    </source>
</evidence>
<keyword evidence="3" id="KW-0539">Nucleus</keyword>
<dbReference type="AlphaFoldDB" id="A0A6P3X6E6"/>
<dbReference type="RefSeq" id="XP_014473825.1">
    <property type="nucleotide sequence ID" value="XM_014618339.1"/>
</dbReference>
<dbReference type="InterPro" id="IPR014612">
    <property type="entry name" value="Pop7/Rpp20"/>
</dbReference>
<dbReference type="OrthoDB" id="416729at2759"/>
<dbReference type="InterPro" id="IPR036882">
    <property type="entry name" value="Alba-like_dom_sf"/>
</dbReference>
<dbReference type="Pfam" id="PF01918">
    <property type="entry name" value="Alba"/>
    <property type="match status" value="1"/>
</dbReference>